<evidence type="ECO:0000256" key="2">
    <source>
        <dbReference type="ARBA" id="ARBA00022777"/>
    </source>
</evidence>
<dbReference type="GO" id="GO:0005829">
    <property type="term" value="C:cytosol"/>
    <property type="evidence" value="ECO:0007669"/>
    <property type="project" value="TreeGrafter"/>
</dbReference>
<dbReference type="PANTHER" id="PTHR10584">
    <property type="entry name" value="SUGAR KINASE"/>
    <property type="match status" value="1"/>
</dbReference>
<organism evidence="4 5">
    <name type="scientific">Longimicrobium terrae</name>
    <dbReference type="NCBI Taxonomy" id="1639882"/>
    <lineage>
        <taxon>Bacteria</taxon>
        <taxon>Pseudomonadati</taxon>
        <taxon>Gemmatimonadota</taxon>
        <taxon>Longimicrobiia</taxon>
        <taxon>Longimicrobiales</taxon>
        <taxon>Longimicrobiaceae</taxon>
        <taxon>Longimicrobium</taxon>
    </lineage>
</organism>
<evidence type="ECO:0000313" key="4">
    <source>
        <dbReference type="EMBL" id="MBB6069761.1"/>
    </source>
</evidence>
<comment type="caution">
    <text evidence="4">The sequence shown here is derived from an EMBL/GenBank/DDBJ whole genome shotgun (WGS) entry which is preliminary data.</text>
</comment>
<dbReference type="PROSITE" id="PS00584">
    <property type="entry name" value="PFKB_KINASES_2"/>
    <property type="match status" value="1"/>
</dbReference>
<evidence type="ECO:0000313" key="5">
    <source>
        <dbReference type="Proteomes" id="UP000582837"/>
    </source>
</evidence>
<sequence length="307" mass="33679">MSLLVVGSVALDTVETPFGRAEDALGGSATFFSAAASLLHPVQLVGVVGDDYPTDALAFLAERGVDLAGLETAAGESFRWSGVYSYDLNSRETLETRLGVFADFAPKIPEQFRDAEWVFLGNIDPDLQIGVLDQVRKPKFVACDTMNLWIEIKHTRLLDLLKRVDLLMVNDAEARQLSGEHNLTKAARWIMDRGPRYLIIKKGEHGAILFTPNSTFFAPGFPLELVFDPTGAGDAFAGGFMAHVAKSGGLEDADLRRAMIYGSVLGSYAVEAFSIERFKDLTAEEIEERTRQFHQMTVFELPVNAGV</sequence>
<dbReference type="SUPFAM" id="SSF53613">
    <property type="entry name" value="Ribokinase-like"/>
    <property type="match status" value="1"/>
</dbReference>
<dbReference type="AlphaFoldDB" id="A0A841GLV6"/>
<keyword evidence="1" id="KW-0808">Transferase</keyword>
<dbReference type="GO" id="GO:0016301">
    <property type="term" value="F:kinase activity"/>
    <property type="evidence" value="ECO:0007669"/>
    <property type="project" value="UniProtKB-KW"/>
</dbReference>
<dbReference type="InterPro" id="IPR029056">
    <property type="entry name" value="Ribokinase-like"/>
</dbReference>
<evidence type="ECO:0000256" key="1">
    <source>
        <dbReference type="ARBA" id="ARBA00022679"/>
    </source>
</evidence>
<proteinExistence type="predicted"/>
<reference evidence="4 5" key="1">
    <citation type="submission" date="2020-08" db="EMBL/GenBank/DDBJ databases">
        <title>Genomic Encyclopedia of Type Strains, Phase IV (KMG-IV): sequencing the most valuable type-strain genomes for metagenomic binning, comparative biology and taxonomic classification.</title>
        <authorList>
            <person name="Goeker M."/>
        </authorList>
    </citation>
    <scope>NUCLEOTIDE SEQUENCE [LARGE SCALE GENOMIC DNA]</scope>
    <source>
        <strain evidence="4 5">DSM 29007</strain>
    </source>
</reference>
<dbReference type="Pfam" id="PF00294">
    <property type="entry name" value="PfkB"/>
    <property type="match status" value="1"/>
</dbReference>
<dbReference type="Gene3D" id="3.40.1190.20">
    <property type="match status" value="1"/>
</dbReference>
<protein>
    <submittedName>
        <fullName evidence="4">Sugar/nucleoside kinase (Ribokinase family)</fullName>
    </submittedName>
</protein>
<dbReference type="RefSeq" id="WP_170036103.1">
    <property type="nucleotide sequence ID" value="NZ_JABDTL010000002.1"/>
</dbReference>
<keyword evidence="5" id="KW-1185">Reference proteome</keyword>
<accession>A0A841GLV6</accession>
<dbReference type="Proteomes" id="UP000582837">
    <property type="component" value="Unassembled WGS sequence"/>
</dbReference>
<dbReference type="InterPro" id="IPR002173">
    <property type="entry name" value="Carboh/pur_kinase_PfkB_CS"/>
</dbReference>
<name>A0A841GLV6_9BACT</name>
<dbReference type="InterPro" id="IPR011611">
    <property type="entry name" value="PfkB_dom"/>
</dbReference>
<dbReference type="EMBL" id="JACHIA010000003">
    <property type="protein sequence ID" value="MBB6069761.1"/>
    <property type="molecule type" value="Genomic_DNA"/>
</dbReference>
<dbReference type="PANTHER" id="PTHR10584:SF166">
    <property type="entry name" value="RIBOKINASE"/>
    <property type="match status" value="1"/>
</dbReference>
<gene>
    <name evidence="4" type="ORF">HNQ61_001378</name>
</gene>
<feature type="domain" description="Carbohydrate kinase PfkB" evidence="3">
    <location>
        <begin position="24"/>
        <end position="272"/>
    </location>
</feature>
<keyword evidence="2 4" id="KW-0418">Kinase</keyword>
<evidence type="ECO:0000259" key="3">
    <source>
        <dbReference type="Pfam" id="PF00294"/>
    </source>
</evidence>